<dbReference type="OrthoDB" id="2677857at2"/>
<dbReference type="EMBL" id="FRAF01000026">
    <property type="protein sequence ID" value="SHK89562.1"/>
    <property type="molecule type" value="Genomic_DNA"/>
</dbReference>
<dbReference type="STRING" id="1830138.SAMN05443507_12612"/>
<proteinExistence type="predicted"/>
<organism evidence="2 3">
    <name type="scientific">Alicyclobacillus tolerans</name>
    <dbReference type="NCBI Taxonomy" id="90970"/>
    <lineage>
        <taxon>Bacteria</taxon>
        <taxon>Bacillati</taxon>
        <taxon>Bacillota</taxon>
        <taxon>Bacilli</taxon>
        <taxon>Bacillales</taxon>
        <taxon>Alicyclobacillaceae</taxon>
        <taxon>Alicyclobacillus</taxon>
    </lineage>
</organism>
<dbReference type="Pfam" id="PF10057">
    <property type="entry name" value="MpsC"/>
    <property type="match status" value="2"/>
</dbReference>
<name>A0A1M6W710_9BACL</name>
<dbReference type="Proteomes" id="UP000184016">
    <property type="component" value="Unassembled WGS sequence"/>
</dbReference>
<accession>A0A1M6W710</accession>
<dbReference type="AlphaFoldDB" id="A0A1M6W710"/>
<dbReference type="InterPro" id="IPR018745">
    <property type="entry name" value="MpsC"/>
</dbReference>
<protein>
    <submittedName>
        <fullName evidence="2">Uncharacterized protein YbcI</fullName>
    </submittedName>
</protein>
<evidence type="ECO:0000313" key="3">
    <source>
        <dbReference type="Proteomes" id="UP000184016"/>
    </source>
</evidence>
<feature type="domain" description="Na+-translocating membrane potential-generating system MpsC" evidence="1">
    <location>
        <begin position="19"/>
        <end position="120"/>
    </location>
</feature>
<dbReference type="RefSeq" id="WP_083574349.1">
    <property type="nucleotide sequence ID" value="NZ_FRAF01000026.1"/>
</dbReference>
<keyword evidence="3" id="KW-1185">Reference proteome</keyword>
<evidence type="ECO:0000259" key="1">
    <source>
        <dbReference type="Pfam" id="PF10057"/>
    </source>
</evidence>
<evidence type="ECO:0000313" key="2">
    <source>
        <dbReference type="EMBL" id="SHK89562.1"/>
    </source>
</evidence>
<sequence length="238" mass="27289">MNELFSVRCCLLGVDESLKQVASYFSRLHREMFGRGPSHCQAFLEHQVLVIQVTNFISSLEEVLLDQGQMDIAAESRMKILQSLISEMKGVLRVLFQSDVLEVYHDWSYENGTGIVIVLFQLPIENVNFLGKEKLHQEVARLSALTERTPAKILSVKINAHLIVVERDGILIPLEKAMIQKGYATPLRTTKAELEKKYFHRDGHFHEIFQESVQDIFIDWNLQTDRSLVCFVLNTVKG</sequence>
<reference evidence="3" key="1">
    <citation type="submission" date="2016-11" db="EMBL/GenBank/DDBJ databases">
        <authorList>
            <person name="Varghese N."/>
            <person name="Submissions S."/>
        </authorList>
    </citation>
    <scope>NUCLEOTIDE SEQUENCE [LARGE SCALE GENOMIC DNA]</scope>
    <source>
        <strain evidence="3">USBA-503</strain>
    </source>
</reference>
<gene>
    <name evidence="2" type="ORF">SAMN05443507_12612</name>
</gene>
<feature type="domain" description="Na+-translocating membrane potential-generating system MpsC" evidence="1">
    <location>
        <begin position="137"/>
        <end position="234"/>
    </location>
</feature>